<dbReference type="PANTHER" id="PTHR46623:SF6">
    <property type="entry name" value="ALPHA_BETA-HYDROLASES SUPERFAMILY PROTEIN"/>
    <property type="match status" value="1"/>
</dbReference>
<dbReference type="PROSITE" id="PS51318">
    <property type="entry name" value="TAT"/>
    <property type="match status" value="1"/>
</dbReference>
<reference evidence="2 3" key="1">
    <citation type="submission" date="2016-03" db="EMBL/GenBank/DDBJ databases">
        <title>Genome sequence of Nesiotobacter sp. nov., a moderately halophilic alphaproteobacterium isolated from the Yellow Sea, China.</title>
        <authorList>
            <person name="Zhang G."/>
            <person name="Zhang R."/>
        </authorList>
    </citation>
    <scope>NUCLEOTIDE SEQUENCE [LARGE SCALE GENOMIC DNA]</scope>
    <source>
        <strain evidence="2 3">WB1-6</strain>
    </source>
</reference>
<dbReference type="PANTHER" id="PTHR46623">
    <property type="entry name" value="CARBOXYMETHYLENEBUTENOLIDASE-RELATED"/>
    <property type="match status" value="1"/>
</dbReference>
<feature type="domain" description="Dienelactone hydrolase" evidence="1">
    <location>
        <begin position="85"/>
        <end position="294"/>
    </location>
</feature>
<proteinExistence type="predicted"/>
<dbReference type="AlphaFoldDB" id="A0A1U7JKB4"/>
<gene>
    <name evidence="2" type="ORF">A3843_04575</name>
</gene>
<dbReference type="RefSeq" id="WP_028482356.1">
    <property type="nucleotide sequence ID" value="NZ_LVVZ01000006.1"/>
</dbReference>
<dbReference type="InterPro" id="IPR029058">
    <property type="entry name" value="AB_hydrolase_fold"/>
</dbReference>
<name>A0A1U7JKB4_9HYPH</name>
<dbReference type="GO" id="GO:0016787">
    <property type="term" value="F:hydrolase activity"/>
    <property type="evidence" value="ECO:0007669"/>
    <property type="project" value="InterPro"/>
</dbReference>
<evidence type="ECO:0000259" key="1">
    <source>
        <dbReference type="Pfam" id="PF01738"/>
    </source>
</evidence>
<dbReference type="Pfam" id="PF01738">
    <property type="entry name" value="DLH"/>
    <property type="match status" value="1"/>
</dbReference>
<protein>
    <submittedName>
        <fullName evidence="2">Carboxymethylenebutenolidase</fullName>
    </submittedName>
</protein>
<comment type="caution">
    <text evidence="2">The sequence shown here is derived from an EMBL/GenBank/DDBJ whole genome shotgun (WGS) entry which is preliminary data.</text>
</comment>
<evidence type="ECO:0000313" key="2">
    <source>
        <dbReference type="EMBL" id="OKL45169.1"/>
    </source>
</evidence>
<dbReference type="Proteomes" id="UP000185783">
    <property type="component" value="Unassembled WGS sequence"/>
</dbReference>
<sequence>MSQRPNTRHPQITQAMIEAYDEYTHLTLDRRGFMERLRCLAGSAAAAGAILPLLQANGAMASVVAPDDSRVVSEEVSFPGATGEMKGYLVRPAGDTDKLPAILVVHENRGLNDHIRDITRRLAVAGYMPMAVDFLSADGGTPADEDKARQMIRALEAENTLHNGKEAIAYLANRDDSTGAVGAIGFCWGGQLVNNLAVVSPELKAVVSYYGRQPETTLVPQISAALLLHYAGLDDRINSGIDDFRSALEDNGKEFTIYMYDGVNHAFNNDTSQARYNKEAADLAWSRTLDFFKEKLKA</sequence>
<dbReference type="SUPFAM" id="SSF53474">
    <property type="entry name" value="alpha/beta-Hydrolases"/>
    <property type="match status" value="1"/>
</dbReference>
<dbReference type="InterPro" id="IPR051049">
    <property type="entry name" value="Dienelactone_hydrolase-like"/>
</dbReference>
<accession>A0A1U7JKB4</accession>
<dbReference type="Gene3D" id="3.40.50.1820">
    <property type="entry name" value="alpha/beta hydrolase"/>
    <property type="match status" value="1"/>
</dbReference>
<organism evidence="2 3">
    <name type="scientific">Pseudovibrio exalbescens</name>
    <dbReference type="NCBI Taxonomy" id="197461"/>
    <lineage>
        <taxon>Bacteria</taxon>
        <taxon>Pseudomonadati</taxon>
        <taxon>Pseudomonadota</taxon>
        <taxon>Alphaproteobacteria</taxon>
        <taxon>Hyphomicrobiales</taxon>
        <taxon>Stappiaceae</taxon>
        <taxon>Pseudovibrio</taxon>
    </lineage>
</organism>
<dbReference type="STRING" id="197461.A3843_04575"/>
<keyword evidence="3" id="KW-1185">Reference proteome</keyword>
<dbReference type="EMBL" id="LVVZ01000006">
    <property type="protein sequence ID" value="OKL45169.1"/>
    <property type="molecule type" value="Genomic_DNA"/>
</dbReference>
<dbReference type="InterPro" id="IPR002925">
    <property type="entry name" value="Dienelactn_hydro"/>
</dbReference>
<dbReference type="InterPro" id="IPR006311">
    <property type="entry name" value="TAT_signal"/>
</dbReference>
<evidence type="ECO:0000313" key="3">
    <source>
        <dbReference type="Proteomes" id="UP000185783"/>
    </source>
</evidence>